<sequence>MGHSNKAIIRREYKLTIKTPINLWMDHLTSQLDANDLLDVIDDTKSPPTPITPDQAEKHQNEMFIPPPRKLPNSDVYHPFTLVADEAFPLKRYIIRPYPGRALDPEKRISNYRLSRVRRVIENTFGILVNRWRLLRNMVSANVENTDIFVRAILCLHNYANKEAENYDNSLYRPPGFLDSEERQGSWRDDVDPLPSVGRLAANRAQQIIYNIKAGSH</sequence>
<comment type="cofactor">
    <cofactor evidence="1">
        <name>a divalent metal cation</name>
        <dbReference type="ChEBI" id="CHEBI:60240"/>
    </cofactor>
</comment>
<evidence type="ECO:0000256" key="2">
    <source>
        <dbReference type="ARBA" id="ARBA00022723"/>
    </source>
</evidence>
<dbReference type="InterPro" id="IPR027806">
    <property type="entry name" value="HARBI1_dom"/>
</dbReference>
<feature type="domain" description="DDE Tnp4" evidence="3">
    <location>
        <begin position="81"/>
        <end position="158"/>
    </location>
</feature>
<proteinExistence type="predicted"/>
<reference evidence="4 5" key="1">
    <citation type="journal article" date="2023" name="Insect Mol. Biol.">
        <title>Genome sequencing provides insights into the evolution of gene families encoding plant cell wall-degrading enzymes in longhorned beetles.</title>
        <authorList>
            <person name="Shin N.R."/>
            <person name="Okamura Y."/>
            <person name="Kirsch R."/>
            <person name="Pauchet Y."/>
        </authorList>
    </citation>
    <scope>NUCLEOTIDE SEQUENCE [LARGE SCALE GENOMIC DNA]</scope>
    <source>
        <strain evidence="4">EAD_L_NR</strain>
    </source>
</reference>
<dbReference type="AlphaFoldDB" id="A0AAV8VIQ4"/>
<evidence type="ECO:0000256" key="1">
    <source>
        <dbReference type="ARBA" id="ARBA00001968"/>
    </source>
</evidence>
<dbReference type="Proteomes" id="UP001159042">
    <property type="component" value="Unassembled WGS sequence"/>
</dbReference>
<evidence type="ECO:0000313" key="5">
    <source>
        <dbReference type="Proteomes" id="UP001159042"/>
    </source>
</evidence>
<keyword evidence="2" id="KW-0479">Metal-binding</keyword>
<gene>
    <name evidence="4" type="ORF">NQ315_017585</name>
</gene>
<evidence type="ECO:0000259" key="3">
    <source>
        <dbReference type="Pfam" id="PF13359"/>
    </source>
</evidence>
<name>A0AAV8VIQ4_9CUCU</name>
<accession>A0AAV8VIQ4</accession>
<comment type="caution">
    <text evidence="4">The sequence shown here is derived from an EMBL/GenBank/DDBJ whole genome shotgun (WGS) entry which is preliminary data.</text>
</comment>
<dbReference type="EMBL" id="JANEYG010000081">
    <property type="protein sequence ID" value="KAJ8914064.1"/>
    <property type="molecule type" value="Genomic_DNA"/>
</dbReference>
<organism evidence="4 5">
    <name type="scientific">Exocentrus adspersus</name>
    <dbReference type="NCBI Taxonomy" id="1586481"/>
    <lineage>
        <taxon>Eukaryota</taxon>
        <taxon>Metazoa</taxon>
        <taxon>Ecdysozoa</taxon>
        <taxon>Arthropoda</taxon>
        <taxon>Hexapoda</taxon>
        <taxon>Insecta</taxon>
        <taxon>Pterygota</taxon>
        <taxon>Neoptera</taxon>
        <taxon>Endopterygota</taxon>
        <taxon>Coleoptera</taxon>
        <taxon>Polyphaga</taxon>
        <taxon>Cucujiformia</taxon>
        <taxon>Chrysomeloidea</taxon>
        <taxon>Cerambycidae</taxon>
        <taxon>Lamiinae</taxon>
        <taxon>Acanthocinini</taxon>
        <taxon>Exocentrus</taxon>
    </lineage>
</organism>
<dbReference type="GO" id="GO:0046872">
    <property type="term" value="F:metal ion binding"/>
    <property type="evidence" value="ECO:0007669"/>
    <property type="project" value="UniProtKB-KW"/>
</dbReference>
<keyword evidence="5" id="KW-1185">Reference proteome</keyword>
<dbReference type="Pfam" id="PF13359">
    <property type="entry name" value="DDE_Tnp_4"/>
    <property type="match status" value="1"/>
</dbReference>
<protein>
    <recommendedName>
        <fullName evidence="3">DDE Tnp4 domain-containing protein</fullName>
    </recommendedName>
</protein>
<evidence type="ECO:0000313" key="4">
    <source>
        <dbReference type="EMBL" id="KAJ8914064.1"/>
    </source>
</evidence>